<proteinExistence type="predicted"/>
<evidence type="ECO:0000313" key="3">
    <source>
        <dbReference type="Proteomes" id="UP000823388"/>
    </source>
</evidence>
<evidence type="ECO:0000256" key="1">
    <source>
        <dbReference type="SAM" id="MobiDB-lite"/>
    </source>
</evidence>
<reference evidence="2" key="1">
    <citation type="submission" date="2020-05" db="EMBL/GenBank/DDBJ databases">
        <title>WGS assembly of Panicum virgatum.</title>
        <authorList>
            <person name="Lovell J.T."/>
            <person name="Jenkins J."/>
            <person name="Shu S."/>
            <person name="Juenger T.E."/>
            <person name="Schmutz J."/>
        </authorList>
    </citation>
    <scope>NUCLEOTIDE SEQUENCE</scope>
    <source>
        <strain evidence="2">AP13</strain>
    </source>
</reference>
<feature type="non-terminal residue" evidence="2">
    <location>
        <position position="1"/>
    </location>
</feature>
<protein>
    <submittedName>
        <fullName evidence="2">Uncharacterized protein</fullName>
    </submittedName>
</protein>
<gene>
    <name evidence="2" type="ORF">PVAP13_3NG079604</name>
</gene>
<accession>A0A8T0UBP6</accession>
<feature type="compositionally biased region" description="Basic residues" evidence="1">
    <location>
        <begin position="56"/>
        <end position="68"/>
    </location>
</feature>
<dbReference type="EMBL" id="CM029042">
    <property type="protein sequence ID" value="KAG2618466.1"/>
    <property type="molecule type" value="Genomic_DNA"/>
</dbReference>
<comment type="caution">
    <text evidence="2">The sequence shown here is derived from an EMBL/GenBank/DDBJ whole genome shotgun (WGS) entry which is preliminary data.</text>
</comment>
<feature type="compositionally biased region" description="Polar residues" evidence="1">
    <location>
        <begin position="26"/>
        <end position="35"/>
    </location>
</feature>
<name>A0A8T0UBP6_PANVG</name>
<feature type="region of interest" description="Disordered" evidence="1">
    <location>
        <begin position="1"/>
        <end position="74"/>
    </location>
</feature>
<keyword evidence="3" id="KW-1185">Reference proteome</keyword>
<dbReference type="AlphaFoldDB" id="A0A8T0UBP6"/>
<feature type="compositionally biased region" description="Pro residues" evidence="1">
    <location>
        <begin position="43"/>
        <end position="55"/>
    </location>
</feature>
<evidence type="ECO:0000313" key="2">
    <source>
        <dbReference type="EMBL" id="KAG2618466.1"/>
    </source>
</evidence>
<sequence>SGAGRRIPQPHRPPRPPPTPHPSPHASLQYQNQTRHAGKYPTRPSPPLSPRVPVPRPRRGRTCHRHPGAARPTTVHRAAMPMPCHPPCRCVAPAHSISSLCLSGTLVPAPWRRVPALLSPSFSSFHLDHPPRHRHCRPAALEARASGARRPKPAFPLLLRWLPLAGTADGDYDRARRSLGVIYRLLPGLPLVSAAARR</sequence>
<dbReference type="Proteomes" id="UP000823388">
    <property type="component" value="Chromosome 3N"/>
</dbReference>
<organism evidence="2 3">
    <name type="scientific">Panicum virgatum</name>
    <name type="common">Blackwell switchgrass</name>
    <dbReference type="NCBI Taxonomy" id="38727"/>
    <lineage>
        <taxon>Eukaryota</taxon>
        <taxon>Viridiplantae</taxon>
        <taxon>Streptophyta</taxon>
        <taxon>Embryophyta</taxon>
        <taxon>Tracheophyta</taxon>
        <taxon>Spermatophyta</taxon>
        <taxon>Magnoliopsida</taxon>
        <taxon>Liliopsida</taxon>
        <taxon>Poales</taxon>
        <taxon>Poaceae</taxon>
        <taxon>PACMAD clade</taxon>
        <taxon>Panicoideae</taxon>
        <taxon>Panicodae</taxon>
        <taxon>Paniceae</taxon>
        <taxon>Panicinae</taxon>
        <taxon>Panicum</taxon>
        <taxon>Panicum sect. Hiantes</taxon>
    </lineage>
</organism>